<feature type="transmembrane region" description="Helical" evidence="2">
    <location>
        <begin position="20"/>
        <end position="37"/>
    </location>
</feature>
<reference evidence="3 4" key="1">
    <citation type="submission" date="2016-11" db="EMBL/GenBank/DDBJ databases">
        <title>Genomic analysis of Caldithrix abyssi and proposal of a novel bacterial phylum Caldithrichaeota.</title>
        <authorList>
            <person name="Kublanov I."/>
            <person name="Sigalova O."/>
            <person name="Gavrilov S."/>
            <person name="Lebedinsky A."/>
            <person name="Ivanova N."/>
            <person name="Daum C."/>
            <person name="Reddy T."/>
            <person name="Klenk H.P."/>
            <person name="Goker M."/>
            <person name="Reva O."/>
            <person name="Miroshnichenko M."/>
            <person name="Kyprides N."/>
            <person name="Woyke T."/>
            <person name="Gelfand M."/>
        </authorList>
    </citation>
    <scope>NUCLEOTIDE SEQUENCE [LARGE SCALE GENOMIC DNA]</scope>
    <source>
        <strain evidence="3 4">LF13</strain>
    </source>
</reference>
<dbReference type="KEGG" id="caby:Cabys_3476"/>
<keyword evidence="2" id="KW-1133">Transmembrane helix</keyword>
<dbReference type="EMBL" id="CP018099">
    <property type="protein sequence ID" value="APF20222.1"/>
    <property type="molecule type" value="Genomic_DNA"/>
</dbReference>
<protein>
    <submittedName>
        <fullName evidence="3">Uncharacterized protein</fullName>
    </submittedName>
</protein>
<feature type="region of interest" description="Disordered" evidence="1">
    <location>
        <begin position="1"/>
        <end position="20"/>
    </location>
</feature>
<keyword evidence="2" id="KW-0812">Transmembrane</keyword>
<dbReference type="Proteomes" id="UP000183868">
    <property type="component" value="Chromosome"/>
</dbReference>
<evidence type="ECO:0000313" key="4">
    <source>
        <dbReference type="Proteomes" id="UP000183868"/>
    </source>
</evidence>
<sequence>MASLFSLSIPPGRDSADSATPSSSLLFLFIIFYSILIS</sequence>
<name>A0A1J1CCE8_CALAY</name>
<organism evidence="3 4">
    <name type="scientific">Caldithrix abyssi DSM 13497</name>
    <dbReference type="NCBI Taxonomy" id="880073"/>
    <lineage>
        <taxon>Bacteria</taxon>
        <taxon>Pseudomonadati</taxon>
        <taxon>Calditrichota</taxon>
        <taxon>Calditrichia</taxon>
        <taxon>Calditrichales</taxon>
        <taxon>Calditrichaceae</taxon>
        <taxon>Caldithrix</taxon>
    </lineage>
</organism>
<evidence type="ECO:0000313" key="3">
    <source>
        <dbReference type="EMBL" id="APF20222.1"/>
    </source>
</evidence>
<proteinExistence type="predicted"/>
<keyword evidence="2" id="KW-0472">Membrane</keyword>
<evidence type="ECO:0000256" key="2">
    <source>
        <dbReference type="SAM" id="Phobius"/>
    </source>
</evidence>
<accession>A0A1J1CCE8</accession>
<gene>
    <name evidence="3" type="ORF">Cabys_3476</name>
</gene>
<evidence type="ECO:0000256" key="1">
    <source>
        <dbReference type="SAM" id="MobiDB-lite"/>
    </source>
</evidence>
<dbReference type="AlphaFoldDB" id="A0A1J1CCE8"/>